<comment type="caution">
    <text evidence="3">The sequence shown here is derived from an EMBL/GenBank/DDBJ whole genome shotgun (WGS) entry which is preliminary data.</text>
</comment>
<feature type="region of interest" description="Disordered" evidence="1">
    <location>
        <begin position="250"/>
        <end position="284"/>
    </location>
</feature>
<proteinExistence type="predicted"/>
<feature type="transmembrane region" description="Helical" evidence="2">
    <location>
        <begin position="112"/>
        <end position="129"/>
    </location>
</feature>
<reference evidence="3" key="1">
    <citation type="journal article" date="2023" name="Mol. Phylogenet. Evol.">
        <title>Genome-scale phylogeny and comparative genomics of the fungal order Sordariales.</title>
        <authorList>
            <person name="Hensen N."/>
            <person name="Bonometti L."/>
            <person name="Westerberg I."/>
            <person name="Brannstrom I.O."/>
            <person name="Guillou S."/>
            <person name="Cros-Aarteil S."/>
            <person name="Calhoun S."/>
            <person name="Haridas S."/>
            <person name="Kuo A."/>
            <person name="Mondo S."/>
            <person name="Pangilinan J."/>
            <person name="Riley R."/>
            <person name="LaButti K."/>
            <person name="Andreopoulos B."/>
            <person name="Lipzen A."/>
            <person name="Chen C."/>
            <person name="Yan M."/>
            <person name="Daum C."/>
            <person name="Ng V."/>
            <person name="Clum A."/>
            <person name="Steindorff A."/>
            <person name="Ohm R.A."/>
            <person name="Martin F."/>
            <person name="Silar P."/>
            <person name="Natvig D.O."/>
            <person name="Lalanne C."/>
            <person name="Gautier V."/>
            <person name="Ament-Velasquez S.L."/>
            <person name="Kruys A."/>
            <person name="Hutchinson M.I."/>
            <person name="Powell A.J."/>
            <person name="Barry K."/>
            <person name="Miller A.N."/>
            <person name="Grigoriev I.V."/>
            <person name="Debuchy R."/>
            <person name="Gladieux P."/>
            <person name="Hiltunen Thoren M."/>
            <person name="Johannesson H."/>
        </authorList>
    </citation>
    <scope>NUCLEOTIDE SEQUENCE</scope>
    <source>
        <strain evidence="3">PSN293</strain>
    </source>
</reference>
<evidence type="ECO:0000313" key="4">
    <source>
        <dbReference type="Proteomes" id="UP001301769"/>
    </source>
</evidence>
<feature type="compositionally biased region" description="Pro residues" evidence="1">
    <location>
        <begin position="251"/>
        <end position="284"/>
    </location>
</feature>
<keyword evidence="4" id="KW-1185">Reference proteome</keyword>
<dbReference type="EMBL" id="MU858245">
    <property type="protein sequence ID" value="KAK4208399.1"/>
    <property type="molecule type" value="Genomic_DNA"/>
</dbReference>
<evidence type="ECO:0000313" key="3">
    <source>
        <dbReference type="EMBL" id="KAK4208399.1"/>
    </source>
</evidence>
<reference evidence="3" key="2">
    <citation type="submission" date="2023-05" db="EMBL/GenBank/DDBJ databases">
        <authorList>
            <consortium name="Lawrence Berkeley National Laboratory"/>
            <person name="Steindorff A."/>
            <person name="Hensen N."/>
            <person name="Bonometti L."/>
            <person name="Westerberg I."/>
            <person name="Brannstrom I.O."/>
            <person name="Guillou S."/>
            <person name="Cros-Aarteil S."/>
            <person name="Calhoun S."/>
            <person name="Haridas S."/>
            <person name="Kuo A."/>
            <person name="Mondo S."/>
            <person name="Pangilinan J."/>
            <person name="Riley R."/>
            <person name="Labutti K."/>
            <person name="Andreopoulos B."/>
            <person name="Lipzen A."/>
            <person name="Chen C."/>
            <person name="Yanf M."/>
            <person name="Daum C."/>
            <person name="Ng V."/>
            <person name="Clum A."/>
            <person name="Ohm R."/>
            <person name="Martin F."/>
            <person name="Silar P."/>
            <person name="Natvig D."/>
            <person name="Lalanne C."/>
            <person name="Gautier V."/>
            <person name="Ament-Velasquez S.L."/>
            <person name="Kruys A."/>
            <person name="Hutchinson M.I."/>
            <person name="Powell A.J."/>
            <person name="Barry K."/>
            <person name="Miller A.N."/>
            <person name="Grigoriev I.V."/>
            <person name="Debuchy R."/>
            <person name="Gladieux P."/>
            <person name="Thoren M.H."/>
            <person name="Johannesson H."/>
        </authorList>
    </citation>
    <scope>NUCLEOTIDE SEQUENCE</scope>
    <source>
        <strain evidence="3">PSN293</strain>
    </source>
</reference>
<keyword evidence="2" id="KW-1133">Transmembrane helix</keyword>
<feature type="transmembrane region" description="Helical" evidence="2">
    <location>
        <begin position="71"/>
        <end position="92"/>
    </location>
</feature>
<dbReference type="Proteomes" id="UP001301769">
    <property type="component" value="Unassembled WGS sequence"/>
</dbReference>
<feature type="transmembrane region" description="Helical" evidence="2">
    <location>
        <begin position="187"/>
        <end position="218"/>
    </location>
</feature>
<name>A0AAN6XWV7_9PEZI</name>
<feature type="compositionally biased region" description="Low complexity" evidence="1">
    <location>
        <begin position="45"/>
        <end position="56"/>
    </location>
</feature>
<organism evidence="3 4">
    <name type="scientific">Rhypophila decipiens</name>
    <dbReference type="NCBI Taxonomy" id="261697"/>
    <lineage>
        <taxon>Eukaryota</taxon>
        <taxon>Fungi</taxon>
        <taxon>Dikarya</taxon>
        <taxon>Ascomycota</taxon>
        <taxon>Pezizomycotina</taxon>
        <taxon>Sordariomycetes</taxon>
        <taxon>Sordariomycetidae</taxon>
        <taxon>Sordariales</taxon>
        <taxon>Naviculisporaceae</taxon>
        <taxon>Rhypophila</taxon>
    </lineage>
</organism>
<accession>A0AAN6XWV7</accession>
<feature type="compositionally biased region" description="Polar residues" evidence="1">
    <location>
        <begin position="1"/>
        <end position="15"/>
    </location>
</feature>
<keyword evidence="2" id="KW-0472">Membrane</keyword>
<evidence type="ECO:0000256" key="1">
    <source>
        <dbReference type="SAM" id="MobiDB-lite"/>
    </source>
</evidence>
<gene>
    <name evidence="3" type="ORF">QBC37DRAFT_78731</name>
</gene>
<keyword evidence="2" id="KW-0812">Transmembrane</keyword>
<protein>
    <submittedName>
        <fullName evidence="3">Uncharacterized protein</fullName>
    </submittedName>
</protein>
<evidence type="ECO:0000256" key="2">
    <source>
        <dbReference type="SAM" id="Phobius"/>
    </source>
</evidence>
<sequence length="284" mass="30353">MASSSQDMPTATTETPYRDDPDAADSSPLLTGEQTAAGDEEQGIAAPAATSEDAASPDPPRRQFNFIRFHLITLILSVIVVVGIIAFMIGYVIVGGPDYYGLPYPIDTSASAALPVCAVVIAWAGLAIFRHRRGRPLQSLGVATVLHGTAGFFIFIAAGNAADGLGSWYGGGCRWRSGEGCRIFDKVFWYVVLIYAVLLFVISILQCIQFVACLTTVYRSRIYSRGSDHGFMLPGGQISIEFSIRFLRQDAPPPAPIRGLAPPPPPPPPPPPRPASPPPLISTE</sequence>
<feature type="transmembrane region" description="Helical" evidence="2">
    <location>
        <begin position="141"/>
        <end position="162"/>
    </location>
</feature>
<feature type="region of interest" description="Disordered" evidence="1">
    <location>
        <begin position="1"/>
        <end position="58"/>
    </location>
</feature>
<dbReference type="AlphaFoldDB" id="A0AAN6XWV7"/>